<feature type="domain" description="DUF1549" evidence="2">
    <location>
        <begin position="192"/>
        <end position="375"/>
    </location>
</feature>
<dbReference type="OrthoDB" id="289126at2"/>
<accession>A0A1P8WCJ2</accession>
<dbReference type="Pfam" id="PF07587">
    <property type="entry name" value="PSD1"/>
    <property type="match status" value="1"/>
</dbReference>
<proteinExistence type="predicted"/>
<keyword evidence="1" id="KW-0812">Transmembrane</keyword>
<dbReference type="STRING" id="1891926.Fuma_01362"/>
<reference evidence="4 5" key="1">
    <citation type="journal article" date="2016" name="Front. Microbiol.">
        <title>Fuerstia marisgermanicae gen. nov., sp. nov., an Unusual Member of the Phylum Planctomycetes from the German Wadden Sea.</title>
        <authorList>
            <person name="Kohn T."/>
            <person name="Heuer A."/>
            <person name="Jogler M."/>
            <person name="Vollmers J."/>
            <person name="Boedeker C."/>
            <person name="Bunk B."/>
            <person name="Rast P."/>
            <person name="Borchert D."/>
            <person name="Glockner I."/>
            <person name="Freese H.M."/>
            <person name="Klenk H.P."/>
            <person name="Overmann J."/>
            <person name="Kaster A.K."/>
            <person name="Rohde M."/>
            <person name="Wiegand S."/>
            <person name="Jogler C."/>
        </authorList>
    </citation>
    <scope>NUCLEOTIDE SEQUENCE [LARGE SCALE GENOMIC DNA]</scope>
    <source>
        <strain evidence="4 5">NH11</strain>
    </source>
</reference>
<keyword evidence="5" id="KW-1185">Reference proteome</keyword>
<dbReference type="InterPro" id="IPR011444">
    <property type="entry name" value="DUF1549"/>
</dbReference>
<dbReference type="Proteomes" id="UP000187735">
    <property type="component" value="Chromosome"/>
</dbReference>
<evidence type="ECO:0000259" key="3">
    <source>
        <dbReference type="Pfam" id="PF07587"/>
    </source>
</evidence>
<feature type="domain" description="DUF1553" evidence="3">
    <location>
        <begin position="434"/>
        <end position="658"/>
    </location>
</feature>
<dbReference type="InterPro" id="IPR022655">
    <property type="entry name" value="DUF1553"/>
</dbReference>
<dbReference type="PANTHER" id="PTHR35889:SF3">
    <property type="entry name" value="F-BOX DOMAIN-CONTAINING PROTEIN"/>
    <property type="match status" value="1"/>
</dbReference>
<dbReference type="PANTHER" id="PTHR35889">
    <property type="entry name" value="CYCLOINULO-OLIGOSACCHARIDE FRUCTANOTRANSFERASE-RELATED"/>
    <property type="match status" value="1"/>
</dbReference>
<evidence type="ECO:0008006" key="6">
    <source>
        <dbReference type="Google" id="ProtNLM"/>
    </source>
</evidence>
<gene>
    <name evidence="4" type="ORF">Fuma_01362</name>
</gene>
<feature type="transmembrane region" description="Helical" evidence="1">
    <location>
        <begin position="88"/>
        <end position="108"/>
    </location>
</feature>
<organism evidence="4 5">
    <name type="scientific">Fuerstiella marisgermanici</name>
    <dbReference type="NCBI Taxonomy" id="1891926"/>
    <lineage>
        <taxon>Bacteria</taxon>
        <taxon>Pseudomonadati</taxon>
        <taxon>Planctomycetota</taxon>
        <taxon>Planctomycetia</taxon>
        <taxon>Planctomycetales</taxon>
        <taxon>Planctomycetaceae</taxon>
        <taxon>Fuerstiella</taxon>
    </lineage>
</organism>
<dbReference type="Pfam" id="PF07583">
    <property type="entry name" value="PSCyt2"/>
    <property type="match status" value="1"/>
</dbReference>
<keyword evidence="1" id="KW-1133">Transmembrane helix</keyword>
<dbReference type="KEGG" id="fmr:Fuma_01362"/>
<name>A0A1P8WCJ2_9PLAN</name>
<keyword evidence="1" id="KW-0472">Membrane</keyword>
<protein>
    <recommendedName>
        <fullName evidence="6">DUF1553 domain-containing protein</fullName>
    </recommendedName>
</protein>
<evidence type="ECO:0000259" key="2">
    <source>
        <dbReference type="Pfam" id="PF07583"/>
    </source>
</evidence>
<dbReference type="EMBL" id="CP017641">
    <property type="protein sequence ID" value="APZ91771.1"/>
    <property type="molecule type" value="Genomic_DNA"/>
</dbReference>
<evidence type="ECO:0000313" key="5">
    <source>
        <dbReference type="Proteomes" id="UP000187735"/>
    </source>
</evidence>
<dbReference type="AlphaFoldDB" id="A0A1P8WCJ2"/>
<dbReference type="RefSeq" id="WP_077023479.1">
    <property type="nucleotide sequence ID" value="NZ_CP017641.1"/>
</dbReference>
<evidence type="ECO:0000256" key="1">
    <source>
        <dbReference type="SAM" id="Phobius"/>
    </source>
</evidence>
<evidence type="ECO:0000313" key="4">
    <source>
        <dbReference type="EMBL" id="APZ91771.1"/>
    </source>
</evidence>
<sequence>MNEQREELIRLTNRQLDAELSEVDQQRLVQLLNADAQLVDLYTEILCLHGQLTWDAGQSVGLKAEGLPEVGPAPITSETVAPRKPWRFAPTATIAALLVAVVGGYLFVKSPWKDANNVVVVPEEDASDNGVLVAEQNPNASEDIDLTPLDLSHPKGASQPTVVAQAPQPAVESPGRPALADNFSDDDVIAGIDGLIQQSWANNEITPTVEANDAEWMRRAYLTLAGRIPSLEESHQFLTGDSPRKRRILVDRLLTAPERNEHLATTWTNLLVGRTERPGVNRDKLFEFLTESFTENSPWIDTVGELITASGRNDENGATNFLLAHLNNQATPATAVTARLFMGEQISCVQCHDHPFSNGVSQEDYWALNAFFKDTVKEALPEAEGANASGLTARLIDRPKKERMTHFEDRSGNQKAVLPKYDGHVIAEASQENRRQRLAKLLASDGDRKIARAMVNRTWAHFFGFGFTNPVDDMGPHVPVSHPDVLGLLTEAFVKSDYDLQRLMKWVSLSQAWQLSSVASNEMDMPEHGATPLFSRVYARRMTPEQVYESIRVAIRSASGQPLARDENSLEHRRTWVQQFAHAYGTDENDEALQFDGTIVQALLMMNGSDIDIALRQATQAIVQDLNPRTTESDALDRVALAMLTREPTDSERQAFRNRIRQLTNQSSPKKAVPVAVEDMMWAYLNSSEFVLVH</sequence>